<protein>
    <submittedName>
        <fullName evidence="2">Uncharacterized protein</fullName>
    </submittedName>
</protein>
<feature type="non-terminal residue" evidence="2">
    <location>
        <position position="76"/>
    </location>
</feature>
<feature type="compositionally biased region" description="Pro residues" evidence="1">
    <location>
        <begin position="50"/>
        <end position="66"/>
    </location>
</feature>
<proteinExistence type="predicted"/>
<dbReference type="RefSeq" id="WP_336559489.1">
    <property type="nucleotide sequence ID" value="NZ_JBBAYM010000955.1"/>
</dbReference>
<evidence type="ECO:0000256" key="1">
    <source>
        <dbReference type="SAM" id="MobiDB-lite"/>
    </source>
</evidence>
<accession>A0ABU8GWX6</accession>
<organism evidence="2 3">
    <name type="scientific">Streptomyces brasiliscabiei</name>
    <dbReference type="NCBI Taxonomy" id="2736302"/>
    <lineage>
        <taxon>Bacteria</taxon>
        <taxon>Bacillati</taxon>
        <taxon>Actinomycetota</taxon>
        <taxon>Actinomycetes</taxon>
        <taxon>Kitasatosporales</taxon>
        <taxon>Streptomycetaceae</taxon>
        <taxon>Streptomyces</taxon>
    </lineage>
</organism>
<dbReference type="Proteomes" id="UP001365781">
    <property type="component" value="Unassembled WGS sequence"/>
</dbReference>
<gene>
    <name evidence="2" type="ORF">WB403_52240</name>
</gene>
<dbReference type="EMBL" id="JBBAYM010000955">
    <property type="protein sequence ID" value="MEI5617687.1"/>
    <property type="molecule type" value="Genomic_DNA"/>
</dbReference>
<feature type="region of interest" description="Disordered" evidence="1">
    <location>
        <begin position="34"/>
        <end position="76"/>
    </location>
</feature>
<evidence type="ECO:0000313" key="3">
    <source>
        <dbReference type="Proteomes" id="UP001365781"/>
    </source>
</evidence>
<feature type="non-terminal residue" evidence="2">
    <location>
        <position position="1"/>
    </location>
</feature>
<keyword evidence="3" id="KW-1185">Reference proteome</keyword>
<name>A0ABU8GWX6_9ACTN</name>
<comment type="caution">
    <text evidence="2">The sequence shown here is derived from an EMBL/GenBank/DDBJ whole genome shotgun (WGS) entry which is preliminary data.</text>
</comment>
<reference evidence="2 3" key="1">
    <citation type="submission" date="2024-03" db="EMBL/GenBank/DDBJ databases">
        <title>First Report of Pectobacterium brasiliscabiei causing potato scab in china.</title>
        <authorList>
            <person name="Handique U."/>
        </authorList>
    </citation>
    <scope>NUCLEOTIDE SEQUENCE [LARGE SCALE GENOMIC DNA]</scope>
    <source>
        <strain evidence="2 3">ZRIMU1503</strain>
    </source>
</reference>
<evidence type="ECO:0000313" key="2">
    <source>
        <dbReference type="EMBL" id="MEI5617687.1"/>
    </source>
</evidence>
<sequence>LDALLTSVGHRRPRFIQLLLTTLREIPDLGFDGDGWLADRHNTPSAAPAPTAPAPTAPAPTAPAPTAPDVAPRLDA</sequence>